<feature type="region of interest" description="Disordered" evidence="6">
    <location>
        <begin position="351"/>
        <end position="382"/>
    </location>
</feature>
<name>D7FYK0_ECTSI</name>
<dbReference type="InParanoid" id="D7FYK0"/>
<feature type="region of interest" description="Disordered" evidence="6">
    <location>
        <begin position="487"/>
        <end position="510"/>
    </location>
</feature>
<proteinExistence type="predicted"/>
<feature type="compositionally biased region" description="Low complexity" evidence="6">
    <location>
        <begin position="274"/>
        <end position="284"/>
    </location>
</feature>
<dbReference type="CDD" id="cd14447">
    <property type="entry name" value="SPX"/>
    <property type="match status" value="1"/>
</dbReference>
<evidence type="ECO:0000256" key="6">
    <source>
        <dbReference type="SAM" id="MobiDB-lite"/>
    </source>
</evidence>
<feature type="compositionally biased region" description="Gly residues" evidence="6">
    <location>
        <begin position="363"/>
        <end position="380"/>
    </location>
</feature>
<evidence type="ECO:0000313" key="9">
    <source>
        <dbReference type="Proteomes" id="UP000002630"/>
    </source>
</evidence>
<keyword evidence="3" id="KW-0812">Transmembrane</keyword>
<dbReference type="PANTHER" id="PTHR46140:SF1">
    <property type="entry name" value="VACUOLAR TRANSPORTER CHAPERONE COMPLEX SUBUNIT 4-RELATED"/>
    <property type="match status" value="1"/>
</dbReference>
<evidence type="ECO:0000259" key="7">
    <source>
        <dbReference type="PROSITE" id="PS51382"/>
    </source>
</evidence>
<feature type="region of interest" description="Disordered" evidence="6">
    <location>
        <begin position="39"/>
        <end position="59"/>
    </location>
</feature>
<dbReference type="AlphaFoldDB" id="D7FYK0"/>
<dbReference type="InterPro" id="IPR051572">
    <property type="entry name" value="VTC_Complex_Subunit"/>
</dbReference>
<sequence>MKFGKKIRTELSPDQLRGSVNYKALKQIAKKLRRSLVAGGGGGQGLTHQQHQQEQERGREEFLTRLEIEKEKVAEFYRSREAWCFLALESTRGALFGLTRRASKDRLCLATQGPAAAASPAVGAGDSGTGNGQSSGSLEQDTAGELEGKFLEAKAGATVLLSESRDLVQFVDMNMHAFRKLLKKLDKWTGGVSGREYFTSLIQTHSWINGDRAHGVLRMASAMSDHLRSLRPALALGPAAGGPCWADRTVYSVGTFDRPRLPPAEPSALPNTTPPGSSSTSPTAAGGGAGAAGGESLAFGYFGSGRPPSPPPTSAVTSATKEAVEGPSPLRFLREFGAVVVVGVYTDAAHAASHGGKGKGRDSGGYGGQAGTGAGAGARAGGRPFESLEARVARVRPHADRVVVVDSADPARVREILFGAAAGAVGDTRGGGAPTNNCCFVVSDWGARGPGGTGAGRRARRDVRALMEASMPVFRLPSPTWECAVTDSDGEEEVAENGGGSGGRGTRMAA</sequence>
<comment type="subcellular location">
    <subcellularLocation>
        <location evidence="1">Vacuole membrane</location>
        <topology evidence="1">Multi-pass membrane protein</topology>
    </subcellularLocation>
</comment>
<dbReference type="PANTHER" id="PTHR46140">
    <property type="entry name" value="VACUOLAR TRANSPORTER CHAPERONE 1-RELATED"/>
    <property type="match status" value="1"/>
</dbReference>
<feature type="region of interest" description="Disordered" evidence="6">
    <location>
        <begin position="256"/>
        <end position="322"/>
    </location>
</feature>
<dbReference type="GO" id="GO:0006799">
    <property type="term" value="P:polyphosphate biosynthetic process"/>
    <property type="evidence" value="ECO:0007669"/>
    <property type="project" value="UniProtKB-ARBA"/>
</dbReference>
<dbReference type="InterPro" id="IPR004331">
    <property type="entry name" value="SPX_dom"/>
</dbReference>
<evidence type="ECO:0000256" key="1">
    <source>
        <dbReference type="ARBA" id="ARBA00004128"/>
    </source>
</evidence>
<keyword evidence="4" id="KW-1133">Transmembrane helix</keyword>
<dbReference type="PROSITE" id="PS51382">
    <property type="entry name" value="SPX"/>
    <property type="match status" value="1"/>
</dbReference>
<evidence type="ECO:0000256" key="4">
    <source>
        <dbReference type="ARBA" id="ARBA00022989"/>
    </source>
</evidence>
<dbReference type="EMBL" id="FN648538">
    <property type="protein sequence ID" value="CBJ32542.1"/>
    <property type="molecule type" value="Genomic_DNA"/>
</dbReference>
<evidence type="ECO:0000313" key="8">
    <source>
        <dbReference type="EMBL" id="CBJ32542.1"/>
    </source>
</evidence>
<feature type="domain" description="SPX" evidence="7">
    <location>
        <begin position="1"/>
        <end position="199"/>
    </location>
</feature>
<accession>D7FYK0</accession>
<organism evidence="8 9">
    <name type="scientific">Ectocarpus siliculosus</name>
    <name type="common">Brown alga</name>
    <name type="synonym">Conferva siliculosa</name>
    <dbReference type="NCBI Taxonomy" id="2880"/>
    <lineage>
        <taxon>Eukaryota</taxon>
        <taxon>Sar</taxon>
        <taxon>Stramenopiles</taxon>
        <taxon>Ochrophyta</taxon>
        <taxon>PX clade</taxon>
        <taxon>Phaeophyceae</taxon>
        <taxon>Ectocarpales</taxon>
        <taxon>Ectocarpaceae</taxon>
        <taxon>Ectocarpus</taxon>
    </lineage>
</organism>
<dbReference type="OrthoDB" id="2278074at2759"/>
<keyword evidence="2" id="KW-0926">Vacuole</keyword>
<evidence type="ECO:0000256" key="2">
    <source>
        <dbReference type="ARBA" id="ARBA00022554"/>
    </source>
</evidence>
<protein>
    <recommendedName>
        <fullName evidence="7">SPX domain-containing protein</fullName>
    </recommendedName>
</protein>
<dbReference type="GO" id="GO:0005774">
    <property type="term" value="C:vacuolar membrane"/>
    <property type="evidence" value="ECO:0007669"/>
    <property type="project" value="UniProtKB-SubCell"/>
</dbReference>
<evidence type="ECO:0000256" key="5">
    <source>
        <dbReference type="ARBA" id="ARBA00023136"/>
    </source>
</evidence>
<feature type="region of interest" description="Disordered" evidence="6">
    <location>
        <begin position="117"/>
        <end position="141"/>
    </location>
</feature>
<keyword evidence="9" id="KW-1185">Reference proteome</keyword>
<evidence type="ECO:0000256" key="3">
    <source>
        <dbReference type="ARBA" id="ARBA00022692"/>
    </source>
</evidence>
<feature type="compositionally biased region" description="Gly residues" evidence="6">
    <location>
        <begin position="497"/>
        <end position="510"/>
    </location>
</feature>
<reference evidence="8 9" key="1">
    <citation type="journal article" date="2010" name="Nature">
        <title>The Ectocarpus genome and the independent evolution of multicellularity in brown algae.</title>
        <authorList>
            <person name="Cock J.M."/>
            <person name="Sterck L."/>
            <person name="Rouze P."/>
            <person name="Scornet D."/>
            <person name="Allen A.E."/>
            <person name="Amoutzias G."/>
            <person name="Anthouard V."/>
            <person name="Artiguenave F."/>
            <person name="Aury J.M."/>
            <person name="Badger J.H."/>
            <person name="Beszteri B."/>
            <person name="Billiau K."/>
            <person name="Bonnet E."/>
            <person name="Bothwell J.H."/>
            <person name="Bowler C."/>
            <person name="Boyen C."/>
            <person name="Brownlee C."/>
            <person name="Carrano C.J."/>
            <person name="Charrier B."/>
            <person name="Cho G.Y."/>
            <person name="Coelho S.M."/>
            <person name="Collen J."/>
            <person name="Corre E."/>
            <person name="Da Silva C."/>
            <person name="Delage L."/>
            <person name="Delaroque N."/>
            <person name="Dittami S.M."/>
            <person name="Doulbeau S."/>
            <person name="Elias M."/>
            <person name="Farnham G."/>
            <person name="Gachon C.M."/>
            <person name="Gschloessl B."/>
            <person name="Heesch S."/>
            <person name="Jabbari K."/>
            <person name="Jubin C."/>
            <person name="Kawai H."/>
            <person name="Kimura K."/>
            <person name="Kloareg B."/>
            <person name="Kupper F.C."/>
            <person name="Lang D."/>
            <person name="Le Bail A."/>
            <person name="Leblanc C."/>
            <person name="Lerouge P."/>
            <person name="Lohr M."/>
            <person name="Lopez P.J."/>
            <person name="Martens C."/>
            <person name="Maumus F."/>
            <person name="Michel G."/>
            <person name="Miranda-Saavedra D."/>
            <person name="Morales J."/>
            <person name="Moreau H."/>
            <person name="Motomura T."/>
            <person name="Nagasato C."/>
            <person name="Napoli C.A."/>
            <person name="Nelson D.R."/>
            <person name="Nyvall-Collen P."/>
            <person name="Peters A.F."/>
            <person name="Pommier C."/>
            <person name="Potin P."/>
            <person name="Poulain J."/>
            <person name="Quesneville H."/>
            <person name="Read B."/>
            <person name="Rensing S.A."/>
            <person name="Ritter A."/>
            <person name="Rousvoal S."/>
            <person name="Samanta M."/>
            <person name="Samson G."/>
            <person name="Schroeder D.C."/>
            <person name="Segurens B."/>
            <person name="Strittmatter M."/>
            <person name="Tonon T."/>
            <person name="Tregear J.W."/>
            <person name="Valentin K."/>
            <person name="von Dassow P."/>
            <person name="Yamagishi T."/>
            <person name="Van de Peer Y."/>
            <person name="Wincker P."/>
        </authorList>
    </citation>
    <scope>NUCLEOTIDE SEQUENCE [LARGE SCALE GENOMIC DNA]</scope>
    <source>
        <strain evidence="9">Ec32 / CCAP1310/4</strain>
    </source>
</reference>
<gene>
    <name evidence="8" type="ORF">Esi_0346_0008</name>
</gene>
<dbReference type="Proteomes" id="UP000002630">
    <property type="component" value="Linkage Group LG15"/>
</dbReference>
<keyword evidence="5" id="KW-0472">Membrane</keyword>
<dbReference type="EMBL" id="FN649740">
    <property type="protein sequence ID" value="CBJ32542.1"/>
    <property type="molecule type" value="Genomic_DNA"/>
</dbReference>